<feature type="domain" description="RapZ C-terminal" evidence="2">
    <location>
        <begin position="44"/>
        <end position="166"/>
    </location>
</feature>
<feature type="compositionally biased region" description="Acidic residues" evidence="1">
    <location>
        <begin position="199"/>
        <end position="208"/>
    </location>
</feature>
<protein>
    <recommendedName>
        <fullName evidence="2">RapZ C-terminal domain-containing protein</fullName>
    </recommendedName>
</protein>
<dbReference type="EMBL" id="JAGTJR010000045">
    <property type="protein sequence ID" value="KAH7030217.1"/>
    <property type="molecule type" value="Genomic_DNA"/>
</dbReference>
<name>A0ABQ8FW10_9PEZI</name>
<keyword evidence="4" id="KW-1185">Reference proteome</keyword>
<feature type="compositionally biased region" description="Basic residues" evidence="1">
    <location>
        <begin position="183"/>
        <end position="194"/>
    </location>
</feature>
<sequence>MRPMPGTTNDTHPPPQSQSVGMSPEPLLLCLVSHARSPPLHPKPALKFDLRSVANPSRALRKSMTGKHATLRKELEKDPLFQAELGRARTTIKEAMAGFEADQQSAATGHSHPQATGENGERRAIVFLVGCFCEAGKHRSPAFVESLAATGEWPQNCHIRIAHRELDEIADLQALIATSHRHREVRKQRQRKSARFPAQEDEIDELGA</sequence>
<reference evidence="3 4" key="1">
    <citation type="journal article" date="2021" name="Nat. Commun.">
        <title>Genetic determinants of endophytism in the Arabidopsis root mycobiome.</title>
        <authorList>
            <person name="Mesny F."/>
            <person name="Miyauchi S."/>
            <person name="Thiergart T."/>
            <person name="Pickel B."/>
            <person name="Atanasova L."/>
            <person name="Karlsson M."/>
            <person name="Huettel B."/>
            <person name="Barry K.W."/>
            <person name="Haridas S."/>
            <person name="Chen C."/>
            <person name="Bauer D."/>
            <person name="Andreopoulos W."/>
            <person name="Pangilinan J."/>
            <person name="LaButti K."/>
            <person name="Riley R."/>
            <person name="Lipzen A."/>
            <person name="Clum A."/>
            <person name="Drula E."/>
            <person name="Henrissat B."/>
            <person name="Kohler A."/>
            <person name="Grigoriev I.V."/>
            <person name="Martin F.M."/>
            <person name="Hacquard S."/>
        </authorList>
    </citation>
    <scope>NUCLEOTIDE SEQUENCE [LARGE SCALE GENOMIC DNA]</scope>
    <source>
        <strain evidence="3 4">MPI-SDFR-AT-0080</strain>
    </source>
</reference>
<feature type="region of interest" description="Disordered" evidence="1">
    <location>
        <begin position="183"/>
        <end position="208"/>
    </location>
</feature>
<feature type="region of interest" description="Disordered" evidence="1">
    <location>
        <begin position="1"/>
        <end position="23"/>
    </location>
</feature>
<dbReference type="Proteomes" id="UP000774617">
    <property type="component" value="Unassembled WGS sequence"/>
</dbReference>
<dbReference type="InterPro" id="IPR053931">
    <property type="entry name" value="RapZ_C"/>
</dbReference>
<accession>A0ABQ8FW10</accession>
<feature type="compositionally biased region" description="Polar residues" evidence="1">
    <location>
        <begin position="1"/>
        <end position="21"/>
    </location>
</feature>
<gene>
    <name evidence="3" type="ORF">B0J12DRAFT_322038</name>
</gene>
<evidence type="ECO:0000313" key="3">
    <source>
        <dbReference type="EMBL" id="KAH7030217.1"/>
    </source>
</evidence>
<dbReference type="Pfam" id="PF22740">
    <property type="entry name" value="PapZ_C"/>
    <property type="match status" value="1"/>
</dbReference>
<evidence type="ECO:0000259" key="2">
    <source>
        <dbReference type="Pfam" id="PF22740"/>
    </source>
</evidence>
<proteinExistence type="predicted"/>
<organism evidence="3 4">
    <name type="scientific">Macrophomina phaseolina</name>
    <dbReference type="NCBI Taxonomy" id="35725"/>
    <lineage>
        <taxon>Eukaryota</taxon>
        <taxon>Fungi</taxon>
        <taxon>Dikarya</taxon>
        <taxon>Ascomycota</taxon>
        <taxon>Pezizomycotina</taxon>
        <taxon>Dothideomycetes</taxon>
        <taxon>Dothideomycetes incertae sedis</taxon>
        <taxon>Botryosphaeriales</taxon>
        <taxon>Botryosphaeriaceae</taxon>
        <taxon>Macrophomina</taxon>
    </lineage>
</organism>
<comment type="caution">
    <text evidence="3">The sequence shown here is derived from an EMBL/GenBank/DDBJ whole genome shotgun (WGS) entry which is preliminary data.</text>
</comment>
<evidence type="ECO:0000313" key="4">
    <source>
        <dbReference type="Proteomes" id="UP000774617"/>
    </source>
</evidence>
<evidence type="ECO:0000256" key="1">
    <source>
        <dbReference type="SAM" id="MobiDB-lite"/>
    </source>
</evidence>